<feature type="domain" description="DUF883" evidence="1">
    <location>
        <begin position="76"/>
        <end position="103"/>
    </location>
</feature>
<reference evidence="3" key="1">
    <citation type="journal article" date="2019" name="Int. J. Syst. Evol. Microbiol.">
        <title>The Global Catalogue of Microorganisms (GCM) 10K type strain sequencing project: providing services to taxonomists for standard genome sequencing and annotation.</title>
        <authorList>
            <consortium name="The Broad Institute Genomics Platform"/>
            <consortium name="The Broad Institute Genome Sequencing Center for Infectious Disease"/>
            <person name="Wu L."/>
            <person name="Ma J."/>
        </authorList>
    </citation>
    <scope>NUCLEOTIDE SEQUENCE [LARGE SCALE GENOMIC DNA]</scope>
    <source>
        <strain evidence="3">KCTC 42730</strain>
    </source>
</reference>
<dbReference type="Proteomes" id="UP001595453">
    <property type="component" value="Unassembled WGS sequence"/>
</dbReference>
<dbReference type="EMBL" id="JBHRSD010000033">
    <property type="protein sequence ID" value="MFC3034185.1"/>
    <property type="molecule type" value="Genomic_DNA"/>
</dbReference>
<protein>
    <recommendedName>
        <fullName evidence="1">DUF883 domain-containing protein</fullName>
    </recommendedName>
</protein>
<accession>A0ABV7CNF8</accession>
<evidence type="ECO:0000313" key="2">
    <source>
        <dbReference type="EMBL" id="MFC3034185.1"/>
    </source>
</evidence>
<dbReference type="RefSeq" id="WP_377126996.1">
    <property type="nucleotide sequence ID" value="NZ_JBHRSD010000033.1"/>
</dbReference>
<evidence type="ECO:0000313" key="3">
    <source>
        <dbReference type="Proteomes" id="UP001595453"/>
    </source>
</evidence>
<name>A0ABV7CNF8_9GAMM</name>
<dbReference type="InterPro" id="IPR043605">
    <property type="entry name" value="DUF883_C"/>
</dbReference>
<organism evidence="2 3">
    <name type="scientific">Pseudoalteromonas fenneropenaei</name>
    <dbReference type="NCBI Taxonomy" id="1737459"/>
    <lineage>
        <taxon>Bacteria</taxon>
        <taxon>Pseudomonadati</taxon>
        <taxon>Pseudomonadota</taxon>
        <taxon>Gammaproteobacteria</taxon>
        <taxon>Alteromonadales</taxon>
        <taxon>Pseudoalteromonadaceae</taxon>
        <taxon>Pseudoalteromonas</taxon>
    </lineage>
</organism>
<proteinExistence type="predicted"/>
<dbReference type="Pfam" id="PF19029">
    <property type="entry name" value="DUF883_C"/>
    <property type="match status" value="1"/>
</dbReference>
<sequence>MATSKANPADKTNGIAAHHPISDSIAESLHGSVDALHHSGAKAETLLRDKSEHSKVALDEQLNAIKHAWQGSGVKKYASENPLKTAGIAFSVGIVATLLLSKR</sequence>
<keyword evidence="3" id="KW-1185">Reference proteome</keyword>
<gene>
    <name evidence="2" type="ORF">ACFOEE_16890</name>
</gene>
<comment type="caution">
    <text evidence="2">The sequence shown here is derived from an EMBL/GenBank/DDBJ whole genome shotgun (WGS) entry which is preliminary data.</text>
</comment>
<evidence type="ECO:0000259" key="1">
    <source>
        <dbReference type="Pfam" id="PF19029"/>
    </source>
</evidence>